<keyword evidence="3" id="KW-1185">Reference proteome</keyword>
<feature type="domain" description="CheW-like" evidence="1">
    <location>
        <begin position="8"/>
        <end position="150"/>
    </location>
</feature>
<dbReference type="RefSeq" id="WP_028488813.1">
    <property type="nucleotide sequence ID" value="NZ_CP133218.1"/>
</dbReference>
<dbReference type="Pfam" id="PF01584">
    <property type="entry name" value="CheW"/>
    <property type="match status" value="1"/>
</dbReference>
<accession>A0ABY9MLI2</accession>
<dbReference type="SUPFAM" id="SSF50341">
    <property type="entry name" value="CheW-like"/>
    <property type="match status" value="1"/>
</dbReference>
<organism evidence="2 3">
    <name type="scientific">Thiothrix lacustris</name>
    <dbReference type="NCBI Taxonomy" id="525917"/>
    <lineage>
        <taxon>Bacteria</taxon>
        <taxon>Pseudomonadati</taxon>
        <taxon>Pseudomonadota</taxon>
        <taxon>Gammaproteobacteria</taxon>
        <taxon>Thiotrichales</taxon>
        <taxon>Thiotrichaceae</taxon>
        <taxon>Thiothrix</taxon>
    </lineage>
</organism>
<evidence type="ECO:0000313" key="3">
    <source>
        <dbReference type="Proteomes" id="UP001236657"/>
    </source>
</evidence>
<dbReference type="EMBL" id="CP133218">
    <property type="protein sequence ID" value="WML89182.1"/>
    <property type="molecule type" value="Genomic_DNA"/>
</dbReference>
<proteinExistence type="predicted"/>
<gene>
    <name evidence="2" type="ORF">RCF98_09355</name>
</gene>
<dbReference type="InterPro" id="IPR036061">
    <property type="entry name" value="CheW-like_dom_sf"/>
</dbReference>
<reference evidence="2 3" key="1">
    <citation type="submission" date="2023-08" db="EMBL/GenBank/DDBJ databases">
        <title>New molecular markers tilS and rpoB for phylogenetic and monitoring studies of the genus Thiothrix biodiversity.</title>
        <authorList>
            <person name="Ravin N.V."/>
            <person name="Smolyakov D."/>
            <person name="Markov N.D."/>
            <person name="Beletsky A.V."/>
            <person name="Mardanov A.V."/>
            <person name="Rudenko T.S."/>
            <person name="Grabovich M.Y."/>
        </authorList>
    </citation>
    <scope>NUCLEOTIDE SEQUENCE [LARGE SCALE GENOMIC DNA]</scope>
    <source>
        <strain evidence="2 3">MK1</strain>
    </source>
</reference>
<dbReference type="InterPro" id="IPR002545">
    <property type="entry name" value="CheW-lke_dom"/>
</dbReference>
<evidence type="ECO:0000313" key="2">
    <source>
        <dbReference type="EMBL" id="WML89182.1"/>
    </source>
</evidence>
<protein>
    <submittedName>
        <fullName evidence="2">Chemotaxis protein CheW</fullName>
    </submittedName>
</protein>
<dbReference type="PROSITE" id="PS50851">
    <property type="entry name" value="CHEW"/>
    <property type="match status" value="1"/>
</dbReference>
<sequence>MNLEQKPPIKSLIVRLSKGSLILPINLMAELVTGGELTPSEHPGVEGWLHWRNRQIPVVSLESLCMEEESGESDEGKCLILHTVSALPGLPFIALRVQGGLNTLDILPDTLRDDHSGNVQRCPYVARQVRASHLLCFIPDLPAIEAVVAEVLQLTAEQHEPATLDQD</sequence>
<evidence type="ECO:0000259" key="1">
    <source>
        <dbReference type="PROSITE" id="PS50851"/>
    </source>
</evidence>
<name>A0ABY9MLI2_9GAMM</name>
<dbReference type="Proteomes" id="UP001236657">
    <property type="component" value="Chromosome"/>
</dbReference>